<comment type="caution">
    <text evidence="4">The sequence shown here is derived from an EMBL/GenBank/DDBJ whole genome shotgun (WGS) entry which is preliminary data.</text>
</comment>
<keyword evidence="3" id="KW-0732">Signal</keyword>
<name>A0AAD9J348_9ANNE</name>
<keyword evidence="5" id="KW-1185">Reference proteome</keyword>
<organism evidence="4 5">
    <name type="scientific">Paralvinella palmiformis</name>
    <dbReference type="NCBI Taxonomy" id="53620"/>
    <lineage>
        <taxon>Eukaryota</taxon>
        <taxon>Metazoa</taxon>
        <taxon>Spiralia</taxon>
        <taxon>Lophotrochozoa</taxon>
        <taxon>Annelida</taxon>
        <taxon>Polychaeta</taxon>
        <taxon>Sedentaria</taxon>
        <taxon>Canalipalpata</taxon>
        <taxon>Terebellida</taxon>
        <taxon>Terebelliformia</taxon>
        <taxon>Alvinellidae</taxon>
        <taxon>Paralvinella</taxon>
    </lineage>
</organism>
<evidence type="ECO:0000256" key="2">
    <source>
        <dbReference type="SAM" id="Phobius"/>
    </source>
</evidence>
<keyword evidence="2" id="KW-1133">Transmembrane helix</keyword>
<feature type="compositionally biased region" description="Basic and acidic residues" evidence="1">
    <location>
        <begin position="144"/>
        <end position="154"/>
    </location>
</feature>
<protein>
    <submittedName>
        <fullName evidence="4">Uncharacterized protein</fullName>
    </submittedName>
</protein>
<dbReference type="AlphaFoldDB" id="A0AAD9J348"/>
<keyword evidence="2" id="KW-0472">Membrane</keyword>
<dbReference type="EMBL" id="JAODUP010000696">
    <property type="protein sequence ID" value="KAK2145198.1"/>
    <property type="molecule type" value="Genomic_DNA"/>
</dbReference>
<keyword evidence="2" id="KW-0812">Transmembrane</keyword>
<proteinExistence type="predicted"/>
<evidence type="ECO:0000313" key="4">
    <source>
        <dbReference type="EMBL" id="KAK2145198.1"/>
    </source>
</evidence>
<gene>
    <name evidence="4" type="ORF">LSH36_696g01106</name>
</gene>
<sequence>MLINWTYLLICVSLVIYVDGTRGKGHRWGDFPVRISNPQFHPKVESELKPEIENTTPNNEVGNEEQDFEGQQKLMQSEIGKGNKSTNPTNILPAVLSVIGILIITSAIIIIVWIVRRKRLSNSSRTGTVKKPDPDVLRSDVEKQISEGDTRVQKDPSAPPENVYTVAPGGDNPDITINQYSTVGYDVATSVESSILDRRDPPDTEAKMYDNPGYCPDTEAKMYDSPGYCPDTEAKMYDNPGYCSMENKE</sequence>
<reference evidence="4" key="1">
    <citation type="journal article" date="2023" name="Mol. Biol. Evol.">
        <title>Third-Generation Sequencing Reveals the Adaptive Role of the Epigenome in Three Deep-Sea Polychaetes.</title>
        <authorList>
            <person name="Perez M."/>
            <person name="Aroh O."/>
            <person name="Sun Y."/>
            <person name="Lan Y."/>
            <person name="Juniper S.K."/>
            <person name="Young C.R."/>
            <person name="Angers B."/>
            <person name="Qian P.Y."/>
        </authorList>
    </citation>
    <scope>NUCLEOTIDE SEQUENCE</scope>
    <source>
        <strain evidence="4">P08H-3</strain>
    </source>
</reference>
<feature type="region of interest" description="Disordered" evidence="1">
    <location>
        <begin position="144"/>
        <end position="163"/>
    </location>
</feature>
<feature type="chain" id="PRO_5042176975" evidence="3">
    <location>
        <begin position="21"/>
        <end position="249"/>
    </location>
</feature>
<evidence type="ECO:0000313" key="5">
    <source>
        <dbReference type="Proteomes" id="UP001208570"/>
    </source>
</evidence>
<feature type="transmembrane region" description="Helical" evidence="2">
    <location>
        <begin position="91"/>
        <end position="115"/>
    </location>
</feature>
<accession>A0AAD9J348</accession>
<dbReference type="Proteomes" id="UP001208570">
    <property type="component" value="Unassembled WGS sequence"/>
</dbReference>
<evidence type="ECO:0000256" key="3">
    <source>
        <dbReference type="SAM" id="SignalP"/>
    </source>
</evidence>
<evidence type="ECO:0000256" key="1">
    <source>
        <dbReference type="SAM" id="MobiDB-lite"/>
    </source>
</evidence>
<feature type="signal peptide" evidence="3">
    <location>
        <begin position="1"/>
        <end position="20"/>
    </location>
</feature>